<name>A0A127Q785_9BURK</name>
<organism evidence="3 4">
    <name type="scientific">Collimonas pratensis</name>
    <dbReference type="NCBI Taxonomy" id="279113"/>
    <lineage>
        <taxon>Bacteria</taxon>
        <taxon>Pseudomonadati</taxon>
        <taxon>Pseudomonadota</taxon>
        <taxon>Betaproteobacteria</taxon>
        <taxon>Burkholderiales</taxon>
        <taxon>Oxalobacteraceae</taxon>
        <taxon>Collimonas</taxon>
    </lineage>
</organism>
<dbReference type="InterPro" id="IPR003848">
    <property type="entry name" value="DUF218"/>
</dbReference>
<dbReference type="Pfam" id="PF02698">
    <property type="entry name" value="DUF218"/>
    <property type="match status" value="1"/>
</dbReference>
<dbReference type="RefSeq" id="WP_061941496.1">
    <property type="nucleotide sequence ID" value="NZ_CP013234.1"/>
</dbReference>
<feature type="transmembrane region" description="Helical" evidence="1">
    <location>
        <begin position="27"/>
        <end position="49"/>
    </location>
</feature>
<evidence type="ECO:0000256" key="1">
    <source>
        <dbReference type="SAM" id="Phobius"/>
    </source>
</evidence>
<keyword evidence="1" id="KW-0812">Transmembrane</keyword>
<gene>
    <name evidence="3" type="ORF">CPter91_3167</name>
</gene>
<evidence type="ECO:0000313" key="4">
    <source>
        <dbReference type="Proteomes" id="UP000074561"/>
    </source>
</evidence>
<proteinExistence type="predicted"/>
<accession>A0A127Q785</accession>
<protein>
    <recommendedName>
        <fullName evidence="2">DUF218 domain-containing protein</fullName>
    </recommendedName>
</protein>
<dbReference type="GO" id="GO:0043164">
    <property type="term" value="P:Gram-negative-bacterium-type cell wall biogenesis"/>
    <property type="evidence" value="ECO:0007669"/>
    <property type="project" value="TreeGrafter"/>
</dbReference>
<dbReference type="CDD" id="cd06259">
    <property type="entry name" value="YdcF-like"/>
    <property type="match status" value="1"/>
</dbReference>
<evidence type="ECO:0000259" key="2">
    <source>
        <dbReference type="Pfam" id="PF02698"/>
    </source>
</evidence>
<dbReference type="STRING" id="279113.CPter91_3167"/>
<dbReference type="GO" id="GO:0000270">
    <property type="term" value="P:peptidoglycan metabolic process"/>
    <property type="evidence" value="ECO:0007669"/>
    <property type="project" value="TreeGrafter"/>
</dbReference>
<dbReference type="PATRIC" id="fig|279113.9.peg.3130"/>
<dbReference type="Proteomes" id="UP000074561">
    <property type="component" value="Chromosome"/>
</dbReference>
<dbReference type="GO" id="GO:0005886">
    <property type="term" value="C:plasma membrane"/>
    <property type="evidence" value="ECO:0007669"/>
    <property type="project" value="TreeGrafter"/>
</dbReference>
<dbReference type="KEGG" id="cpra:CPter91_3167"/>
<reference evidence="3 4" key="1">
    <citation type="submission" date="2015-11" db="EMBL/GenBank/DDBJ databases">
        <title>Exploring the genomic traits of fungus-feeding bacterial genus Collimonas.</title>
        <authorList>
            <person name="Song C."/>
            <person name="Schmidt R."/>
            <person name="de Jager V."/>
            <person name="Krzyzanowska D."/>
            <person name="Jongedijk E."/>
            <person name="Cankar K."/>
            <person name="Beekwilder J."/>
            <person name="van Veen A."/>
            <person name="de Boer W."/>
            <person name="van Veen J.A."/>
            <person name="Garbeva P."/>
        </authorList>
    </citation>
    <scope>NUCLEOTIDE SEQUENCE [LARGE SCALE GENOMIC DNA]</scope>
    <source>
        <strain evidence="3 4">Ter91</strain>
    </source>
</reference>
<dbReference type="InterPro" id="IPR014729">
    <property type="entry name" value="Rossmann-like_a/b/a_fold"/>
</dbReference>
<dbReference type="EMBL" id="CP013234">
    <property type="protein sequence ID" value="AMP05502.1"/>
    <property type="molecule type" value="Genomic_DNA"/>
</dbReference>
<dbReference type="OrthoDB" id="9809813at2"/>
<sequence>MTFIILFLLIAAATILTLIHWRRAGRLSYALALLLFIATGVGILPKYLLDSLQAPYAAGAAVADMHWAKQNAIVLLGAGTEPVAGTVETGTFAYGRVAKTAALYGACRKTAGQCKVIVSGGDPQRRGVAEAIVYATYLEQLGVDKADLTLETSSKNTWQNAQFSAPLLKPYAGQVVLVTSGIHMRRSLLYFSHFGVDAKPARADYLAAKGNWFPLAYNFWVTDLALSEYIGVWRYHAYNLLGWNAPAVKPVLH</sequence>
<evidence type="ECO:0000313" key="3">
    <source>
        <dbReference type="EMBL" id="AMP05502.1"/>
    </source>
</evidence>
<dbReference type="PANTHER" id="PTHR30336:SF4">
    <property type="entry name" value="ENVELOPE BIOGENESIS FACTOR ELYC"/>
    <property type="match status" value="1"/>
</dbReference>
<dbReference type="InterPro" id="IPR051599">
    <property type="entry name" value="Cell_Envelope_Assoc"/>
</dbReference>
<dbReference type="Gene3D" id="3.40.50.620">
    <property type="entry name" value="HUPs"/>
    <property type="match status" value="1"/>
</dbReference>
<keyword evidence="1" id="KW-0472">Membrane</keyword>
<dbReference type="PANTHER" id="PTHR30336">
    <property type="entry name" value="INNER MEMBRANE PROTEIN, PROBABLE PERMEASE"/>
    <property type="match status" value="1"/>
</dbReference>
<feature type="domain" description="DUF218" evidence="2">
    <location>
        <begin position="72"/>
        <end position="231"/>
    </location>
</feature>
<keyword evidence="1" id="KW-1133">Transmembrane helix</keyword>
<dbReference type="AlphaFoldDB" id="A0A127Q785"/>